<dbReference type="AlphaFoldDB" id="A0A1F6NVZ8"/>
<dbReference type="InterPro" id="IPR036390">
    <property type="entry name" value="WH_DNA-bd_sf"/>
</dbReference>
<feature type="domain" description="Transcription regulator TrmB N-terminal" evidence="1">
    <location>
        <begin position="7"/>
        <end position="74"/>
    </location>
</feature>
<dbReference type="STRING" id="1798704.A3J93_05605"/>
<proteinExistence type="predicted"/>
<dbReference type="InterPro" id="IPR002831">
    <property type="entry name" value="Tscrpt_reg_TrmB_N"/>
</dbReference>
<dbReference type="EMBL" id="MFQZ01000007">
    <property type="protein sequence ID" value="OGH88097.1"/>
    <property type="molecule type" value="Genomic_DNA"/>
</dbReference>
<dbReference type="Gene3D" id="1.10.10.10">
    <property type="entry name" value="Winged helix-like DNA-binding domain superfamily/Winged helix DNA-binding domain"/>
    <property type="match status" value="1"/>
</dbReference>
<evidence type="ECO:0000313" key="3">
    <source>
        <dbReference type="Proteomes" id="UP000177907"/>
    </source>
</evidence>
<organism evidence="2 3">
    <name type="scientific">Candidatus Magasanikbacteria bacterium RIFOXYC2_FULL_42_28</name>
    <dbReference type="NCBI Taxonomy" id="1798704"/>
    <lineage>
        <taxon>Bacteria</taxon>
        <taxon>Candidatus Magasanikiibacteriota</taxon>
    </lineage>
</organism>
<dbReference type="CDD" id="cd00090">
    <property type="entry name" value="HTH_ARSR"/>
    <property type="match status" value="1"/>
</dbReference>
<comment type="caution">
    <text evidence="2">The sequence shown here is derived from an EMBL/GenBank/DDBJ whole genome shotgun (WGS) entry which is preliminary data.</text>
</comment>
<dbReference type="InterPro" id="IPR011991">
    <property type="entry name" value="ArsR-like_HTH"/>
</dbReference>
<evidence type="ECO:0000259" key="1">
    <source>
        <dbReference type="Pfam" id="PF01978"/>
    </source>
</evidence>
<dbReference type="PANTHER" id="PTHR34293">
    <property type="entry name" value="HTH-TYPE TRANSCRIPTIONAL REGULATOR TRMBL2"/>
    <property type="match status" value="1"/>
</dbReference>
<dbReference type="SUPFAM" id="SSF46785">
    <property type="entry name" value="Winged helix' DNA-binding domain"/>
    <property type="match status" value="1"/>
</dbReference>
<dbReference type="Proteomes" id="UP000177907">
    <property type="component" value="Unassembled WGS sequence"/>
</dbReference>
<dbReference type="InterPro" id="IPR051797">
    <property type="entry name" value="TrmB-like"/>
</dbReference>
<name>A0A1F6NVZ8_9BACT</name>
<dbReference type="Pfam" id="PF01978">
    <property type="entry name" value="TrmB"/>
    <property type="match status" value="1"/>
</dbReference>
<reference evidence="2 3" key="1">
    <citation type="journal article" date="2016" name="Nat. Commun.">
        <title>Thousands of microbial genomes shed light on interconnected biogeochemical processes in an aquifer system.</title>
        <authorList>
            <person name="Anantharaman K."/>
            <person name="Brown C.T."/>
            <person name="Hug L.A."/>
            <person name="Sharon I."/>
            <person name="Castelle C.J."/>
            <person name="Probst A.J."/>
            <person name="Thomas B.C."/>
            <person name="Singh A."/>
            <person name="Wilkins M.J."/>
            <person name="Karaoz U."/>
            <person name="Brodie E.L."/>
            <person name="Williams K.H."/>
            <person name="Hubbard S.S."/>
            <person name="Banfield J.F."/>
        </authorList>
    </citation>
    <scope>NUCLEOTIDE SEQUENCE [LARGE SCALE GENOMIC DNA]</scope>
</reference>
<gene>
    <name evidence="2" type="ORF">A3J93_05605</name>
</gene>
<dbReference type="InterPro" id="IPR036388">
    <property type="entry name" value="WH-like_DNA-bd_sf"/>
</dbReference>
<protein>
    <recommendedName>
        <fullName evidence="1">Transcription regulator TrmB N-terminal domain-containing protein</fullName>
    </recommendedName>
</protein>
<evidence type="ECO:0000313" key="2">
    <source>
        <dbReference type="EMBL" id="OGH88097.1"/>
    </source>
</evidence>
<sequence>MSIESVLKDLGLPRNKGVVYLSALEAGPATAADIAKRAQLPRTTTHEILQQLVGLGLISFMTKVRTRIYTAESPTKLKVLIQEKERRLEKILPELDLLTNLVGDKPKVKFYEGVEGVKTVFEDTLTVKNKLLRGILSMRDLYEMPGKKYMDDYVKRRIGAGIKLEVIRSAVKEVEESWPFSKSENRELHYAPEGMVFPMTIYLYDNKVGLIGTQQENFGMIIESQEFFATQNNLFETLWQITRVAKRRD</sequence>
<accession>A0A1F6NVZ8</accession>
<dbReference type="PANTHER" id="PTHR34293:SF1">
    <property type="entry name" value="HTH-TYPE TRANSCRIPTIONAL REGULATOR TRMBL2"/>
    <property type="match status" value="1"/>
</dbReference>